<dbReference type="Pfam" id="PF00535">
    <property type="entry name" value="Glycos_transf_2"/>
    <property type="match status" value="1"/>
</dbReference>
<evidence type="ECO:0000259" key="1">
    <source>
        <dbReference type="Pfam" id="PF00535"/>
    </source>
</evidence>
<comment type="caution">
    <text evidence="2">The sequence shown here is derived from an EMBL/GenBank/DDBJ whole genome shotgun (WGS) entry which is preliminary data.</text>
</comment>
<protein>
    <submittedName>
        <fullName evidence="2">Glycosyltransferase family 2 protein</fullName>
    </submittedName>
</protein>
<sequence length="625" mass="69650">MLSVIVPFHNVEKYVGECLESIARQTLGDIEVICVDDGSTDGSAAVAAAMCAVDDRFRLVRQHNMGPGMARNVGVRLATRRYLAFVDGDDVVPRVAFAKMVASLESTGSDMACGNAKRLIGGRLKASWAHKDAFRVQRKRTHITRHPLLIRDRMVWNKVFRRSFWDELRLAFPDRMYEDHPVTMAAHVRAGSVDVLREVVYHWRQRDEAESSITQRKLEPDNLRDRLLSVCDASRILRGGAPRLAAAFDTDTLDVDMHVVAEAVAHHGDALPPDIVDLAVSYLDQVPLSGWLGLPFARRLLVHLLHTRQLDTLAKVFGEVESGAMQPLMRRAGPGRRWIAEHSRMPDHLAPLSGDLALTSRLLRLDWHEGRLHGEGRVSIGRFDAGAVGQVKLTIWLMERKSGARISLGHGTAFPTWSEIAWEDGSTALESGYHFAFALDPAALASHGPGHWELHVELRRPGLHLTGKIGGPRWAPPATPVPVRLRQLWLVPVRTFRGSWGIRLSRSNAVVRECHVHDDRLVISGELGRRGDGEPVLRLIRRHDAEEIYFPVAVGGKAFTARVAFAEIDDSKHEEACWNLVLDQGKVVSLVVETAARPEVEVRGRRFLVDRNEEGGLMIREMGAS</sequence>
<dbReference type="InterPro" id="IPR001173">
    <property type="entry name" value="Glyco_trans_2-like"/>
</dbReference>
<dbReference type="SUPFAM" id="SSF53448">
    <property type="entry name" value="Nucleotide-diphospho-sugar transferases"/>
    <property type="match status" value="1"/>
</dbReference>
<reference evidence="3" key="1">
    <citation type="journal article" date="2019" name="Int. J. Syst. Evol. Microbiol.">
        <title>The Global Catalogue of Microorganisms (GCM) 10K type strain sequencing project: providing services to taxonomists for standard genome sequencing and annotation.</title>
        <authorList>
            <consortium name="The Broad Institute Genomics Platform"/>
            <consortium name="The Broad Institute Genome Sequencing Center for Infectious Disease"/>
            <person name="Wu L."/>
            <person name="Ma J."/>
        </authorList>
    </citation>
    <scope>NUCLEOTIDE SEQUENCE [LARGE SCALE GENOMIC DNA]</scope>
    <source>
        <strain evidence="3">ICMP 6774ER</strain>
    </source>
</reference>
<dbReference type="CDD" id="cd00761">
    <property type="entry name" value="Glyco_tranf_GTA_type"/>
    <property type="match status" value="1"/>
</dbReference>
<keyword evidence="3" id="KW-1185">Reference proteome</keyword>
<name>A0ABW4SPE2_9ACTN</name>
<dbReference type="PANTHER" id="PTHR22916">
    <property type="entry name" value="GLYCOSYLTRANSFERASE"/>
    <property type="match status" value="1"/>
</dbReference>
<proteinExistence type="predicted"/>
<dbReference type="InterPro" id="IPR029044">
    <property type="entry name" value="Nucleotide-diphossugar_trans"/>
</dbReference>
<dbReference type="RefSeq" id="WP_379570755.1">
    <property type="nucleotide sequence ID" value="NZ_JBHUFV010000015.1"/>
</dbReference>
<evidence type="ECO:0000313" key="3">
    <source>
        <dbReference type="Proteomes" id="UP001597368"/>
    </source>
</evidence>
<organism evidence="2 3">
    <name type="scientific">Nonomuraea mangrovi</name>
    <dbReference type="NCBI Taxonomy" id="2316207"/>
    <lineage>
        <taxon>Bacteria</taxon>
        <taxon>Bacillati</taxon>
        <taxon>Actinomycetota</taxon>
        <taxon>Actinomycetes</taxon>
        <taxon>Streptosporangiales</taxon>
        <taxon>Streptosporangiaceae</taxon>
        <taxon>Nonomuraea</taxon>
    </lineage>
</organism>
<accession>A0ABW4SPE2</accession>
<gene>
    <name evidence="2" type="ORF">ACFSKW_08090</name>
</gene>
<dbReference type="EMBL" id="JBHUFV010000015">
    <property type="protein sequence ID" value="MFD1931432.1"/>
    <property type="molecule type" value="Genomic_DNA"/>
</dbReference>
<dbReference type="Gene3D" id="3.90.550.10">
    <property type="entry name" value="Spore Coat Polysaccharide Biosynthesis Protein SpsA, Chain A"/>
    <property type="match status" value="1"/>
</dbReference>
<dbReference type="Proteomes" id="UP001597368">
    <property type="component" value="Unassembled WGS sequence"/>
</dbReference>
<feature type="domain" description="Glycosyltransferase 2-like" evidence="1">
    <location>
        <begin position="3"/>
        <end position="164"/>
    </location>
</feature>
<dbReference type="PANTHER" id="PTHR22916:SF3">
    <property type="entry name" value="UDP-GLCNAC:BETAGAL BETA-1,3-N-ACETYLGLUCOSAMINYLTRANSFERASE-LIKE PROTEIN 1"/>
    <property type="match status" value="1"/>
</dbReference>
<evidence type="ECO:0000313" key="2">
    <source>
        <dbReference type="EMBL" id="MFD1931432.1"/>
    </source>
</evidence>